<evidence type="ECO:0000256" key="9">
    <source>
        <dbReference type="ARBA" id="ARBA00031904"/>
    </source>
</evidence>
<dbReference type="PROSITE" id="PS51273">
    <property type="entry name" value="GATASE_TYPE_1"/>
    <property type="match status" value="1"/>
</dbReference>
<organism evidence="13 14">
    <name type="scientific">Piedraia hortae CBS 480.64</name>
    <dbReference type="NCBI Taxonomy" id="1314780"/>
    <lineage>
        <taxon>Eukaryota</taxon>
        <taxon>Fungi</taxon>
        <taxon>Dikarya</taxon>
        <taxon>Ascomycota</taxon>
        <taxon>Pezizomycotina</taxon>
        <taxon>Dothideomycetes</taxon>
        <taxon>Dothideomycetidae</taxon>
        <taxon>Capnodiales</taxon>
        <taxon>Piedraiaceae</taxon>
        <taxon>Piedraia</taxon>
    </lineage>
</organism>
<feature type="domain" description="Chorismate-utilising enzyme C-terminal" evidence="11">
    <location>
        <begin position="433"/>
        <end position="693"/>
    </location>
</feature>
<dbReference type="GO" id="GO:0046656">
    <property type="term" value="P:folic acid biosynthetic process"/>
    <property type="evidence" value="ECO:0007669"/>
    <property type="project" value="UniProtKB-KW"/>
</dbReference>
<dbReference type="InterPro" id="IPR029062">
    <property type="entry name" value="Class_I_gatase-like"/>
</dbReference>
<dbReference type="InterPro" id="IPR006221">
    <property type="entry name" value="TrpG/PapA_dom"/>
</dbReference>
<dbReference type="GO" id="GO:0046820">
    <property type="term" value="F:4-amino-4-deoxychorismate synthase activity"/>
    <property type="evidence" value="ECO:0007669"/>
    <property type="project" value="UniProtKB-EC"/>
</dbReference>
<dbReference type="Gene3D" id="3.40.50.880">
    <property type="match status" value="1"/>
</dbReference>
<proteinExistence type="inferred from homology"/>
<evidence type="ECO:0000313" key="13">
    <source>
        <dbReference type="EMBL" id="KAF2858602.1"/>
    </source>
</evidence>
<comment type="catalytic activity">
    <reaction evidence="1">
        <text>chorismate + L-glutamine = 4-amino-4-deoxychorismate + L-glutamate</text>
        <dbReference type="Rhea" id="RHEA:11672"/>
        <dbReference type="ChEBI" id="CHEBI:29748"/>
        <dbReference type="ChEBI" id="CHEBI:29985"/>
        <dbReference type="ChEBI" id="CHEBI:58359"/>
        <dbReference type="ChEBI" id="CHEBI:58406"/>
        <dbReference type="EC" id="2.6.1.85"/>
    </reaction>
</comment>
<gene>
    <name evidence="13" type="ORF">K470DRAFT_300740</name>
</gene>
<evidence type="ECO:0000313" key="14">
    <source>
        <dbReference type="Proteomes" id="UP000799421"/>
    </source>
</evidence>
<keyword evidence="14" id="KW-1185">Reference proteome</keyword>
<evidence type="ECO:0000256" key="8">
    <source>
        <dbReference type="ARBA" id="ARBA00031329"/>
    </source>
</evidence>
<evidence type="ECO:0000256" key="2">
    <source>
        <dbReference type="ARBA" id="ARBA00005009"/>
    </source>
</evidence>
<dbReference type="GO" id="GO:0000162">
    <property type="term" value="P:L-tryptophan biosynthetic process"/>
    <property type="evidence" value="ECO:0007669"/>
    <property type="project" value="TreeGrafter"/>
</dbReference>
<evidence type="ECO:0000259" key="10">
    <source>
        <dbReference type="Pfam" id="PF00117"/>
    </source>
</evidence>
<evidence type="ECO:0000259" key="12">
    <source>
        <dbReference type="Pfam" id="PF04715"/>
    </source>
</evidence>
<dbReference type="InterPro" id="IPR010117">
    <property type="entry name" value="PabB_fungal"/>
</dbReference>
<keyword evidence="7" id="KW-0315">Glutamine amidotransferase</keyword>
<dbReference type="OrthoDB" id="64220at2759"/>
<feature type="domain" description="Anthranilate synthase component I N-terminal" evidence="12">
    <location>
        <begin position="251"/>
        <end position="391"/>
    </location>
</feature>
<protein>
    <recommendedName>
        <fullName evidence="4">aminodeoxychorismate synthase</fullName>
        <ecNumber evidence="4">2.6.1.85</ecNumber>
    </recommendedName>
    <alternativeName>
        <fullName evidence="8">Para-aminobenzoate synthase</fullName>
    </alternativeName>
    <alternativeName>
        <fullName evidence="9">p-aminobenzoic acid synthase</fullName>
    </alternativeName>
</protein>
<accession>A0A6A7BU48</accession>
<dbReference type="EC" id="2.6.1.85" evidence="4"/>
<dbReference type="GO" id="GO:0008153">
    <property type="term" value="P:4-aminobenzoate biosynthetic process"/>
    <property type="evidence" value="ECO:0007669"/>
    <property type="project" value="TreeGrafter"/>
</dbReference>
<evidence type="ECO:0000259" key="11">
    <source>
        <dbReference type="Pfam" id="PF00425"/>
    </source>
</evidence>
<dbReference type="PRINTS" id="PR00096">
    <property type="entry name" value="GATASE"/>
</dbReference>
<evidence type="ECO:0000256" key="4">
    <source>
        <dbReference type="ARBA" id="ARBA00013139"/>
    </source>
</evidence>
<evidence type="ECO:0000256" key="7">
    <source>
        <dbReference type="ARBA" id="ARBA00022962"/>
    </source>
</evidence>
<dbReference type="NCBIfam" id="TIGR01823">
    <property type="entry name" value="PabB-fungal"/>
    <property type="match status" value="1"/>
</dbReference>
<dbReference type="UniPathway" id="UPA00077">
    <property type="reaction ID" value="UER00149"/>
</dbReference>
<dbReference type="GO" id="GO:0005737">
    <property type="term" value="C:cytoplasm"/>
    <property type="evidence" value="ECO:0007669"/>
    <property type="project" value="TreeGrafter"/>
</dbReference>
<dbReference type="InterPro" id="IPR015890">
    <property type="entry name" value="Chorismate_C"/>
</dbReference>
<evidence type="ECO:0000256" key="6">
    <source>
        <dbReference type="ARBA" id="ARBA00022909"/>
    </source>
</evidence>
<dbReference type="InterPro" id="IPR019999">
    <property type="entry name" value="Anth_synth_I-like"/>
</dbReference>
<dbReference type="Pfam" id="PF00425">
    <property type="entry name" value="Chorismate_bind"/>
    <property type="match status" value="1"/>
</dbReference>
<dbReference type="PRINTS" id="PR00097">
    <property type="entry name" value="ANTSNTHASEII"/>
</dbReference>
<keyword evidence="5" id="KW-0808">Transferase</keyword>
<dbReference type="EMBL" id="MU006006">
    <property type="protein sequence ID" value="KAF2858602.1"/>
    <property type="molecule type" value="Genomic_DNA"/>
</dbReference>
<dbReference type="Proteomes" id="UP000799421">
    <property type="component" value="Unassembled WGS sequence"/>
</dbReference>
<dbReference type="GO" id="GO:0046654">
    <property type="term" value="P:tetrahydrofolate biosynthetic process"/>
    <property type="evidence" value="ECO:0007669"/>
    <property type="project" value="UniProtKB-UniPathway"/>
</dbReference>
<dbReference type="Pfam" id="PF00117">
    <property type="entry name" value="GATase"/>
    <property type="match status" value="1"/>
</dbReference>
<keyword evidence="6" id="KW-0289">Folate biosynthesis</keyword>
<comment type="pathway">
    <text evidence="2">Cofactor biosynthesis; tetrahydrofolate biosynthesis; 4-aminobenzoate from chorismate: step 1/2.</text>
</comment>
<dbReference type="Gene3D" id="3.60.120.10">
    <property type="entry name" value="Anthranilate synthase"/>
    <property type="match status" value="1"/>
</dbReference>
<feature type="domain" description="Glutamine amidotransferase" evidence="10">
    <location>
        <begin position="8"/>
        <end position="205"/>
    </location>
</feature>
<dbReference type="PANTHER" id="PTHR11236:SF18">
    <property type="entry name" value="AMINODEOXYCHORISMATE SYNTHASE"/>
    <property type="match status" value="1"/>
</dbReference>
<dbReference type="AlphaFoldDB" id="A0A6A7BU48"/>
<dbReference type="SUPFAM" id="SSF56322">
    <property type="entry name" value="ADC synthase"/>
    <property type="match status" value="1"/>
</dbReference>
<dbReference type="InterPro" id="IPR006805">
    <property type="entry name" value="Anth_synth_I_N"/>
</dbReference>
<evidence type="ECO:0000256" key="3">
    <source>
        <dbReference type="ARBA" id="ARBA00005970"/>
    </source>
</evidence>
<reference evidence="13" key="1">
    <citation type="journal article" date="2020" name="Stud. Mycol.">
        <title>101 Dothideomycetes genomes: a test case for predicting lifestyles and emergence of pathogens.</title>
        <authorList>
            <person name="Haridas S."/>
            <person name="Albert R."/>
            <person name="Binder M."/>
            <person name="Bloem J."/>
            <person name="Labutti K."/>
            <person name="Salamov A."/>
            <person name="Andreopoulos B."/>
            <person name="Baker S."/>
            <person name="Barry K."/>
            <person name="Bills G."/>
            <person name="Bluhm B."/>
            <person name="Cannon C."/>
            <person name="Castanera R."/>
            <person name="Culley D."/>
            <person name="Daum C."/>
            <person name="Ezra D."/>
            <person name="Gonzalez J."/>
            <person name="Henrissat B."/>
            <person name="Kuo A."/>
            <person name="Liang C."/>
            <person name="Lipzen A."/>
            <person name="Lutzoni F."/>
            <person name="Magnuson J."/>
            <person name="Mondo S."/>
            <person name="Nolan M."/>
            <person name="Ohm R."/>
            <person name="Pangilinan J."/>
            <person name="Park H.-J."/>
            <person name="Ramirez L."/>
            <person name="Alfaro M."/>
            <person name="Sun H."/>
            <person name="Tritt A."/>
            <person name="Yoshinaga Y."/>
            <person name="Zwiers L.-H."/>
            <person name="Turgeon B."/>
            <person name="Goodwin S."/>
            <person name="Spatafora J."/>
            <person name="Crous P."/>
            <person name="Grigoriev I."/>
        </authorList>
    </citation>
    <scope>NUCLEOTIDE SEQUENCE</scope>
    <source>
        <strain evidence="13">CBS 480.64</strain>
    </source>
</reference>
<evidence type="ECO:0000256" key="1">
    <source>
        <dbReference type="ARBA" id="ARBA00001000"/>
    </source>
</evidence>
<sequence length="704" mass="78145">MPPGRILYIDAYDSFSNNIVALLKDNLPVTVEVIRHDDARFLQDEPAFDEYLTQFDAAVAGPGPGHPANPEDVGLIGQLWQQSRPVLAICLGFQSLVLAHGLQVSQLKAPRHGLVRRITHCKQDLFSSLGEIQATQYHSLHVSLEYPPQYMRGSSAHDLVPLAWDLDDAVNGKILMAIRHRVKPYWGVQFHPESVCSTMGSQLVSSWWHLVCDYNRKVNGDCKFKLQAAPAVHPAARQVSWSSFESSISAAEVVEALHEEVVLLESGLCNGKPVNSETGRYSIVGVHNSNSLQICWSNQKLTLYEDGKVTECHRVQVQDVFVHLERILEQYRALGGIEAIPFWGGLVGYISYEAGLNTIGIQTDNADQPEIWFIMVERSIVLDHMQNKVFVQSCRADDCEWVHNMTQALSSRSSGHKSESSVKPGVIISEPSKAIYFQQVEACQRHLHAGSSYELCLTGQTIVCNDTPSWTLYRDLQQRNPAPFSAYIHLYNNDDKDVTIISSSPERFLSWTRSGRCQFRPIKGTVRKDDNMTKAKAEAILGTVKERAENLMIVDLIRHDLNGVEGVQKVYVPQLMKVEEYSTVYQLVSVIEGDLSAAPSRFAALSRSLPPGSITGAPKKRSCQLLQELEGKQPRGVYSGVLGYLDVGGGADFSVVIRTAARYSPTGPWHIGAGGAITALSFPDAEWAELLTKRCSVLRTFSQQ</sequence>
<comment type="similarity">
    <text evidence="3">In the C-terminal section; belongs to the anthranilate synthase component I family.</text>
</comment>
<dbReference type="InterPro" id="IPR005801">
    <property type="entry name" value="ADC_synthase"/>
</dbReference>
<dbReference type="CDD" id="cd01743">
    <property type="entry name" value="GATase1_Anthranilate_Synthase"/>
    <property type="match status" value="1"/>
</dbReference>
<dbReference type="SUPFAM" id="SSF52317">
    <property type="entry name" value="Class I glutamine amidotransferase-like"/>
    <property type="match status" value="1"/>
</dbReference>
<dbReference type="Pfam" id="PF04715">
    <property type="entry name" value="Anth_synt_I_N"/>
    <property type="match status" value="1"/>
</dbReference>
<dbReference type="InterPro" id="IPR017926">
    <property type="entry name" value="GATASE"/>
</dbReference>
<evidence type="ECO:0000256" key="5">
    <source>
        <dbReference type="ARBA" id="ARBA00022679"/>
    </source>
</evidence>
<name>A0A6A7BU48_9PEZI</name>
<dbReference type="PANTHER" id="PTHR11236">
    <property type="entry name" value="AMINOBENZOATE/ANTHRANILATE SYNTHASE"/>
    <property type="match status" value="1"/>
</dbReference>